<protein>
    <recommendedName>
        <fullName evidence="1">Hedgehog/Intein (Hint) domain-containing protein</fullName>
    </recommendedName>
</protein>
<evidence type="ECO:0000313" key="2">
    <source>
        <dbReference type="EMBL" id="SLN51740.1"/>
    </source>
</evidence>
<dbReference type="OrthoDB" id="6305173at2"/>
<organism evidence="2 3">
    <name type="scientific">Pseudooctadecabacter jejudonensis</name>
    <dbReference type="NCBI Taxonomy" id="1391910"/>
    <lineage>
        <taxon>Bacteria</taxon>
        <taxon>Pseudomonadati</taxon>
        <taxon>Pseudomonadota</taxon>
        <taxon>Alphaproteobacteria</taxon>
        <taxon>Rhodobacterales</taxon>
        <taxon>Paracoccaceae</taxon>
        <taxon>Pseudooctadecabacter</taxon>
    </lineage>
</organism>
<name>A0A1Y5T1L0_9RHOB</name>
<feature type="domain" description="Hedgehog/Intein (Hint)" evidence="1">
    <location>
        <begin position="20"/>
        <end position="163"/>
    </location>
</feature>
<dbReference type="Pfam" id="PF13403">
    <property type="entry name" value="Hint_2"/>
    <property type="match status" value="1"/>
</dbReference>
<proteinExistence type="predicted"/>
<evidence type="ECO:0000313" key="3">
    <source>
        <dbReference type="Proteomes" id="UP000193623"/>
    </source>
</evidence>
<dbReference type="Proteomes" id="UP000193623">
    <property type="component" value="Unassembled WGS sequence"/>
</dbReference>
<dbReference type="SUPFAM" id="SSF51294">
    <property type="entry name" value="Hedgehog/intein (Hint) domain"/>
    <property type="match status" value="1"/>
</dbReference>
<accession>A0A1Y5T1L0</accession>
<dbReference type="InterPro" id="IPR028992">
    <property type="entry name" value="Hedgehog/Intein_dom"/>
</dbReference>
<dbReference type="AlphaFoldDB" id="A0A1Y5T1L0"/>
<dbReference type="RefSeq" id="WP_085865100.1">
    <property type="nucleotide sequence ID" value="NZ_FWFT01000004.1"/>
</dbReference>
<keyword evidence="3" id="KW-1185">Reference proteome</keyword>
<reference evidence="2 3" key="1">
    <citation type="submission" date="2017-03" db="EMBL/GenBank/DDBJ databases">
        <authorList>
            <person name="Afonso C.L."/>
            <person name="Miller P.J."/>
            <person name="Scott M.A."/>
            <person name="Spackman E."/>
            <person name="Goraichik I."/>
            <person name="Dimitrov K.M."/>
            <person name="Suarez D.L."/>
            <person name="Swayne D.E."/>
        </authorList>
    </citation>
    <scope>NUCLEOTIDE SEQUENCE [LARGE SCALE GENOMIC DNA]</scope>
    <source>
        <strain evidence="2 3">CECT 8397</strain>
    </source>
</reference>
<evidence type="ECO:0000259" key="1">
    <source>
        <dbReference type="Pfam" id="PF13403"/>
    </source>
</evidence>
<dbReference type="InterPro" id="IPR036844">
    <property type="entry name" value="Hint_dom_sf"/>
</dbReference>
<sequence>MKFQPSLQALSPWVAAFGITPDARIETPTGLRRASDLAVGDLVTTRDDGPQPVTDLREAFAAPAERAHRPVLIPKGAMGFGLPYADLAIGPQHRVVFEHIRVPLMFGEDAVLVRAKSLVISHEDIRVIGAAEALMAPISYMQISLAQQGVIFAEGLPVETILHDGECDLPFATLRSWELMAAVA</sequence>
<gene>
    <name evidence="2" type="ORF">PSJ8397_02716</name>
</gene>
<dbReference type="EMBL" id="FWFT01000004">
    <property type="protein sequence ID" value="SLN51740.1"/>
    <property type="molecule type" value="Genomic_DNA"/>
</dbReference>